<name>A0AC61MP28_9FIRM</name>
<gene>
    <name evidence="1" type="ORF">JFY71_08050</name>
</gene>
<protein>
    <submittedName>
        <fullName evidence="1">Homocysteine S-methyltransferase family protein</fullName>
    </submittedName>
</protein>
<sequence length="803" mass="88761">MNILDKMKKGLLYFDGAQGSVLQEMGLKPGELPEVWNLTNPSKIIEMHKGYLDAGSNIILTNTFGANSFKFTGENNNYSLEEIINAAVKNVRRAFELTKKRDVEHYIALDIGPTGKLLKPMGELDFEEAVNVFKEIVDLGVKNNVDLIVIETMNDSYETKAAVLAAKENSDLPVFVTNVYDENKTLMTGADPIAMIALLEGLRVDAIGMNCSLGPAQMVDIVKIFNKYSSLPIIVNPNAGLPRSENGKTVYDVDAEEFSDIMVEIVKNGARIIGGCCGTTPEYIRRIIEKTKDLKPVEVVKKNNSFISSYTHGVEFGRKPVLIGERINPTGKKKFKEALRNHDINYILNEAVKQEELGVDALDVNVGLPEIDEVEMMVDSIKELQAITDLPLQIDTSNYEALEKAMRIYNGKPMVNSVNGKKESMDAIFPLIAKYGGLVVALTLDENGIPNTVEGRIKIVEKIYSYAKEFGIDKKDIIIDPLAMTISADTSSALVTLGTLEKVKKEFNGITSLGVSNISFGLPNRDLINGTFFAMALEKGLDAAIMNPNSVEMMKTYYAFNALSDYDPQCKNYIEFASNLEIDSKLINKNEKSKNKQATVGLQDAIIKGLKEEASIISNKLLEDKKPLEIINEEIVPALDIVGVGFENKTLYLPQLLMSAEAAKEAFENIKTYLKKVGQKEEKKYTIVLATVKGDIHDIGKNIVKVLLENYGFNIIDLGRDVSPETIVETVVKNKIKLVGLSALMTTTVPAMEETIKLLRKEAPYCKVMVGGAVLTSEYAKMINADFYGKDAMESVRYAESLM</sequence>
<reference evidence="1 2" key="1">
    <citation type="journal article" date="2022" name="Int. J. Syst. Evol. Microbiol.">
        <title>Miniphocaeibacter halophilus sp. nov., an ammonium-tolerant acetate-producing bacterium isolated from a biogas system.</title>
        <authorList>
            <person name="Schnurer A."/>
            <person name="Singh A."/>
            <person name="Bi S."/>
            <person name="Qiao W."/>
            <person name="Westerholm M."/>
        </authorList>
    </citation>
    <scope>NUCLEOTIDE SEQUENCE [LARGE SCALE GENOMIC DNA]</scope>
    <source>
        <strain evidence="1 2">AMB_01</strain>
    </source>
</reference>
<dbReference type="Proteomes" id="UP000595814">
    <property type="component" value="Chromosome"/>
</dbReference>
<proteinExistence type="predicted"/>
<dbReference type="EMBL" id="CP066744">
    <property type="protein sequence ID" value="QQK07267.1"/>
    <property type="molecule type" value="Genomic_DNA"/>
</dbReference>
<evidence type="ECO:0000313" key="2">
    <source>
        <dbReference type="Proteomes" id="UP000595814"/>
    </source>
</evidence>
<accession>A0AC61MP28</accession>
<organism evidence="1 2">
    <name type="scientific">Miniphocaeibacter halophilus</name>
    <dbReference type="NCBI Taxonomy" id="2931922"/>
    <lineage>
        <taxon>Bacteria</taxon>
        <taxon>Bacillati</taxon>
        <taxon>Bacillota</taxon>
        <taxon>Tissierellia</taxon>
        <taxon>Tissierellales</taxon>
        <taxon>Peptoniphilaceae</taxon>
        <taxon>Miniphocaeibacter</taxon>
    </lineage>
</organism>
<keyword evidence="2" id="KW-1185">Reference proteome</keyword>
<evidence type="ECO:0000313" key="1">
    <source>
        <dbReference type="EMBL" id="QQK07267.1"/>
    </source>
</evidence>